<dbReference type="InterPro" id="IPR026171">
    <property type="entry name" value="FANCI"/>
</dbReference>
<dbReference type="EMBL" id="OZ019898">
    <property type="protein sequence ID" value="CAK9228707.1"/>
    <property type="molecule type" value="Genomic_DNA"/>
</dbReference>
<proteinExistence type="predicted"/>
<feature type="region of interest" description="Disordered" evidence="1">
    <location>
        <begin position="827"/>
        <end position="869"/>
    </location>
</feature>
<evidence type="ECO:0000259" key="2">
    <source>
        <dbReference type="Pfam" id="PF14675"/>
    </source>
</evidence>
<feature type="compositionally biased region" description="Acidic residues" evidence="1">
    <location>
        <begin position="1482"/>
        <end position="1491"/>
    </location>
</feature>
<evidence type="ECO:0000259" key="6">
    <source>
        <dbReference type="Pfam" id="PF14680"/>
    </source>
</evidence>
<keyword evidence="8" id="KW-1185">Reference proteome</keyword>
<dbReference type="Pfam" id="PF14676">
    <property type="entry name" value="FANCI_S2"/>
    <property type="match status" value="1"/>
</dbReference>
<feature type="compositionally biased region" description="Basic and acidic residues" evidence="1">
    <location>
        <begin position="1390"/>
        <end position="1399"/>
    </location>
</feature>
<reference evidence="7" key="1">
    <citation type="submission" date="2024-02" db="EMBL/GenBank/DDBJ databases">
        <authorList>
            <consortium name="ELIXIR-Norway"/>
            <consortium name="Elixir Norway"/>
        </authorList>
    </citation>
    <scope>NUCLEOTIDE SEQUENCE</scope>
</reference>
<sequence length="1505" mass="167620">MDFDDQVVEEAARLGGNSQLFAEKQSIVDVILSRSDATVLAAFEKRCQAGSSSGGQAALDYTRALYYFLLPIARDNEFSRAAKLLVLVVVHVIELVISHTLVVDKKVVDCLSFFIQEMESLPQRLLPSVVEAVISNLEMEVGQDYGSILDLLPTCLTIIMTSVDSVLVPGEQGQELQMSGREYRDHVVTQLLHIPCPKALLTRMASIVRELPLDLTQVEDLLKKLFGHMEEVEPQALPSLVYQLLLLASHGHKRIVVTGIMSFFSKLQGWTLCGLPTCKEWPQTVAIDAYRQVEGTVVLHINFAVKQDSALGLEWLTVVRMGSGSLTPFTACVLLSLARIQRFEQPCFDLLKVAAVKSYQDCEHCRESVLASSILGPLSSRIAKAMEQSFMWTVENSAFGWDHMIPSVVQMGFILIESGAAIRYPFGEDGIRIESVSESQQLGLQLLLAAFEVHEMARDEIIEQSKLRLIGLKPQQSELIVRMLTLLVQKHPQQMLMRSACLKKCLDYLTFLPSSSAAPIVQALCPLFQLSRDLQDYTILMLRKSMFGREASNRMVAVQGLLDLIIAEKQNRTMNDADSESWHRMSSSEASCSQSCSQMEPRHGRYGHSRRLLREVFGLLQRCLLQQVCVREALYKRLPSVLIADPTSAEEVFDLLWPHFQQFYEEREGDTLNLKLSECVATRNNAAYLEEPFDHLLACIHQLLLLQPQERHAQQASDTGETCEFAFSEDQLGQLSSGELLGAAFCKIRKNVRNFKLDKTQNFAVETVEGEKKLEEGRLFLGVLEVLMDAAVAELTQKDCEGRQMDIKDEVKSYLVLHDSLHQIVNQKQHTKASATAPAKSGPTGKILNPKPRRASQSRGTPGPAKQTRFAVPKAILEKRVSFSSSACIAYLLQTTADQDINSGCDATSFVLRLSLRHLKAVANECFIEKENPNNLSGTFTGPFGREDWKLIASPLLNFISSFKFPSVRVGSSTVKSQEKVKGGKAKKSSEDSGEGPMLIAVNCLDELCKLATYRGSFIEVLLGCTSDFDAEHNSGDPPESHVGLIEKGRFEGADAQLLHHWLQKHIQPLMRGLLADSCFCELAVVAKTLLFLGKKLPPSMMKQHAAWAEAICKQFAITNSGAVCAMASLAICLNTVPEDFKVAKGLSSELLKVMGFEEVDPIDSSEVYPILNVTTKNAMARFLLQHCENTLKDMEWLIGKIKIIGSVKLPGLRFSVSGQSDIPRRFQLEEVLHTRVEAVMLTLSDFSTMCLTGLPAEQFLKVATHLYKCLAASTKLCIATKGCTQAVPSTRFQKLAEVTCKRLTAPLYLFMATMQRDQQENQTEKGSFSKIKREGKTIPNLIYHIEDYERYLIQLSRVSKVNLMRHAKRSTARDFKIIVSNKKSKPVAHRSEDNRPVQDEAEEGNDPNVDITNHSDGEEETQETTEEAEEDIMGSGVPEAEADNRGNEDNDEEHEDEAPSSPGSREVPGSGQRRRGRIIEDSDPEDDSNGEEQSVTRHGKKHRS</sequence>
<feature type="domain" description="FANCI helical" evidence="6">
    <location>
        <begin position="586"/>
        <end position="825"/>
    </location>
</feature>
<dbReference type="InterPro" id="IPR029308">
    <property type="entry name" value="FANCI_S1"/>
</dbReference>
<gene>
    <name evidence="7" type="ORF">CSSPTR1EN2_LOCUS19347</name>
</gene>
<protein>
    <recommendedName>
        <fullName evidence="9">Fanconi anemia group I protein</fullName>
    </recommendedName>
</protein>
<dbReference type="Pfam" id="PF14679">
    <property type="entry name" value="FANCI_HD1"/>
    <property type="match status" value="1"/>
</dbReference>
<feature type="domain" description="FANCI solenoid 1" evidence="2">
    <location>
        <begin position="87"/>
        <end position="306"/>
    </location>
</feature>
<evidence type="ECO:0000313" key="7">
    <source>
        <dbReference type="EMBL" id="CAK9228707.1"/>
    </source>
</evidence>
<evidence type="ECO:0008006" key="9">
    <source>
        <dbReference type="Google" id="ProtNLM"/>
    </source>
</evidence>
<feature type="domain" description="FANCI solenoid 4" evidence="4">
    <location>
        <begin position="1144"/>
        <end position="1382"/>
    </location>
</feature>
<dbReference type="Pfam" id="PF14680">
    <property type="entry name" value="FANCI_HD2"/>
    <property type="match status" value="1"/>
</dbReference>
<dbReference type="InterPro" id="IPR029315">
    <property type="entry name" value="FANCI_S2"/>
</dbReference>
<feature type="compositionally biased region" description="Acidic residues" evidence="1">
    <location>
        <begin position="1450"/>
        <end position="1459"/>
    </location>
</feature>
<dbReference type="Pfam" id="PF14675">
    <property type="entry name" value="FANCI_S1"/>
    <property type="match status" value="1"/>
</dbReference>
<evidence type="ECO:0000259" key="5">
    <source>
        <dbReference type="Pfam" id="PF14679"/>
    </source>
</evidence>
<evidence type="ECO:0000259" key="4">
    <source>
        <dbReference type="Pfam" id="PF14678"/>
    </source>
</evidence>
<evidence type="ECO:0000313" key="8">
    <source>
        <dbReference type="Proteomes" id="UP001497512"/>
    </source>
</evidence>
<name>A0ABP0UU52_9BRYO</name>
<dbReference type="InterPro" id="IPR029312">
    <property type="entry name" value="FANCI_HD2"/>
</dbReference>
<dbReference type="PANTHER" id="PTHR21818:SF0">
    <property type="entry name" value="FANCONI ANEMIA GROUP I PROTEIN"/>
    <property type="match status" value="1"/>
</dbReference>
<feature type="domain" description="FANCI helical" evidence="5">
    <location>
        <begin position="311"/>
        <end position="387"/>
    </location>
</feature>
<feature type="region of interest" description="Disordered" evidence="1">
    <location>
        <begin position="1384"/>
        <end position="1505"/>
    </location>
</feature>
<dbReference type="InterPro" id="IPR029314">
    <property type="entry name" value="FANCI_S4"/>
</dbReference>
<accession>A0ABP0UU52</accession>
<dbReference type="InterPro" id="IPR029310">
    <property type="entry name" value="FANCI_HD1"/>
</dbReference>
<dbReference type="Proteomes" id="UP001497512">
    <property type="component" value="Chromosome 6"/>
</dbReference>
<feature type="compositionally biased region" description="Acidic residues" evidence="1">
    <location>
        <begin position="1418"/>
        <end position="1433"/>
    </location>
</feature>
<evidence type="ECO:0000256" key="1">
    <source>
        <dbReference type="SAM" id="MobiDB-lite"/>
    </source>
</evidence>
<evidence type="ECO:0000259" key="3">
    <source>
        <dbReference type="Pfam" id="PF14676"/>
    </source>
</evidence>
<dbReference type="PANTHER" id="PTHR21818">
    <property type="entry name" value="BC025462 PROTEIN"/>
    <property type="match status" value="1"/>
</dbReference>
<feature type="domain" description="FANCI solenoid 2" evidence="3">
    <location>
        <begin position="405"/>
        <end position="562"/>
    </location>
</feature>
<dbReference type="Pfam" id="PF14678">
    <property type="entry name" value="FANCI_S4"/>
    <property type="match status" value="1"/>
</dbReference>
<organism evidence="7 8">
    <name type="scientific">Sphagnum troendelagicum</name>
    <dbReference type="NCBI Taxonomy" id="128251"/>
    <lineage>
        <taxon>Eukaryota</taxon>
        <taxon>Viridiplantae</taxon>
        <taxon>Streptophyta</taxon>
        <taxon>Embryophyta</taxon>
        <taxon>Bryophyta</taxon>
        <taxon>Sphagnophytina</taxon>
        <taxon>Sphagnopsida</taxon>
        <taxon>Sphagnales</taxon>
        <taxon>Sphagnaceae</taxon>
        <taxon>Sphagnum</taxon>
    </lineage>
</organism>